<feature type="region of interest" description="Disordered" evidence="1">
    <location>
        <begin position="396"/>
        <end position="416"/>
    </location>
</feature>
<protein>
    <submittedName>
        <fullName evidence="2">Phage portal protein</fullName>
    </submittedName>
</protein>
<name>A0A6J4W467_CORDP</name>
<sequence length="416" mass="46748">MGFLQRIGLLPQVTTTPTQHELLAPLLDTYIGVVTEMPTEELFAEQPHLRTVTTFIARAISSTSLHVYRRDSDGGRHRVRDSDLAKLMRRSSKTELMQDMLNGSILDLCLYDEFIWVAMEDSDSGEWELHRIPPTWIKQRKHSDPWTLEWMGIIDAKTGQQIRIPAERIIHVHGYNPTSTSRGLTPVVALRETLKEQLESAAYRGQLWRNGPRLGGVITRPKDAKWDSTSRKRFKAAWQSQYSGRGSGAGGTPILEDGMQFVPAHLKAQDEQVVEMTKLSLQTVASIYHVNPVMVGLLDNANYSNVREFRRSLYGDSLGPIIKQVEGVINEFLRPMIDDDDAVYVEFNLDEKLRASFEEKAAVTSTAVGGPWMTRNEARAMNNLPAIDGGEDLITPLNVTTENSESNNDVGLEEES</sequence>
<accession>A0A6J4W467</accession>
<dbReference type="AlphaFoldDB" id="A0A6J4W467"/>
<gene>
    <name evidence="2" type="ORF">CIP107547_00303</name>
</gene>
<reference evidence="2 3" key="1">
    <citation type="submission" date="2020-02" db="EMBL/GenBank/DDBJ databases">
        <authorList>
            <person name="Brisse S."/>
        </authorList>
    </citation>
    <scope>NUCLEOTIDE SEQUENCE [LARGE SCALE GENOMIC DNA]</scope>
    <source>
        <strain evidence="2">CIP107547</strain>
    </source>
</reference>
<dbReference type="Pfam" id="PF04860">
    <property type="entry name" value="Phage_portal"/>
    <property type="match status" value="1"/>
</dbReference>
<dbReference type="NCBIfam" id="TIGR01537">
    <property type="entry name" value="portal_HK97"/>
    <property type="match status" value="1"/>
</dbReference>
<dbReference type="RefSeq" id="WP_070802541.1">
    <property type="nucleotide sequence ID" value="NZ_CP040520.1"/>
</dbReference>
<evidence type="ECO:0000256" key="1">
    <source>
        <dbReference type="SAM" id="MobiDB-lite"/>
    </source>
</evidence>
<organism evidence="2 3">
    <name type="scientific">Corynebacterium diphtheriae</name>
    <dbReference type="NCBI Taxonomy" id="1717"/>
    <lineage>
        <taxon>Bacteria</taxon>
        <taxon>Bacillati</taxon>
        <taxon>Actinomycetota</taxon>
        <taxon>Actinomycetes</taxon>
        <taxon>Mycobacteriales</taxon>
        <taxon>Corynebacteriaceae</taxon>
        <taxon>Corynebacterium</taxon>
    </lineage>
</organism>
<comment type="caution">
    <text evidence="2">The sequence shown here is derived from an EMBL/GenBank/DDBJ whole genome shotgun (WGS) entry which is preliminary data.</text>
</comment>
<dbReference type="InterPro" id="IPR006427">
    <property type="entry name" value="Portal_HK97"/>
</dbReference>
<evidence type="ECO:0000313" key="2">
    <source>
        <dbReference type="EMBL" id="CAB0582039.1"/>
    </source>
</evidence>
<dbReference type="InterPro" id="IPR006944">
    <property type="entry name" value="Phage/GTA_portal"/>
</dbReference>
<proteinExistence type="predicted"/>
<feature type="compositionally biased region" description="Polar residues" evidence="1">
    <location>
        <begin position="397"/>
        <end position="409"/>
    </location>
</feature>
<evidence type="ECO:0000313" key="3">
    <source>
        <dbReference type="Proteomes" id="UP000480222"/>
    </source>
</evidence>
<dbReference type="EMBL" id="CADDAV010000001">
    <property type="protein sequence ID" value="CAB0582039.1"/>
    <property type="molecule type" value="Genomic_DNA"/>
</dbReference>
<dbReference type="Proteomes" id="UP000480222">
    <property type="component" value="Unassembled WGS sequence"/>
</dbReference>